<organism evidence="1 2">
    <name type="scientific">Lactococcus muris</name>
    <dbReference type="NCBI Taxonomy" id="2941330"/>
    <lineage>
        <taxon>Bacteria</taxon>
        <taxon>Bacillati</taxon>
        <taxon>Bacillota</taxon>
        <taxon>Bacilli</taxon>
        <taxon>Lactobacillales</taxon>
        <taxon>Streptococcaceae</taxon>
        <taxon>Lactococcus</taxon>
    </lineage>
</organism>
<dbReference type="RefSeq" id="WP_369918060.1">
    <property type="nucleotide sequence ID" value="NZ_JBCLSQ010000009.1"/>
</dbReference>
<evidence type="ECO:0000313" key="2">
    <source>
        <dbReference type="Proteomes" id="UP001565242"/>
    </source>
</evidence>
<accession>A0ABV4D7P8</accession>
<evidence type="ECO:0000313" key="1">
    <source>
        <dbReference type="EMBL" id="MEY8537781.1"/>
    </source>
</evidence>
<protein>
    <submittedName>
        <fullName evidence="1">Uncharacterized protein</fullName>
    </submittedName>
</protein>
<proteinExistence type="predicted"/>
<reference evidence="1 2" key="1">
    <citation type="submission" date="2024-03" db="EMBL/GenBank/DDBJ databases">
        <title>Mouse gut bacterial collection (mGBC) of GemPharmatech.</title>
        <authorList>
            <person name="He Y."/>
            <person name="Dong L."/>
            <person name="Wu D."/>
            <person name="Gao X."/>
            <person name="Lin Z."/>
        </authorList>
    </citation>
    <scope>NUCLEOTIDE SEQUENCE [LARGE SCALE GENOMIC DNA]</scope>
    <source>
        <strain evidence="1 2">20-218</strain>
    </source>
</reference>
<name>A0ABV4D7P8_9LACT</name>
<dbReference type="EMBL" id="JBCLSQ010000009">
    <property type="protein sequence ID" value="MEY8537781.1"/>
    <property type="molecule type" value="Genomic_DNA"/>
</dbReference>
<sequence length="135" mass="14560">MKRINLKKIVSIIAGALLMVSVVIPAVGKAGTRTTSCYKGSALMWSNDHVTFSYNGKSVTSSYAYQDGGAIFPLTMSLKGIKMVSKTTTQRSYQGRYLGGGGIPTPWGNANLISQTKTMQTWVRSNGSWTANWVG</sequence>
<dbReference type="Proteomes" id="UP001565242">
    <property type="component" value="Unassembled WGS sequence"/>
</dbReference>
<comment type="caution">
    <text evidence="1">The sequence shown here is derived from an EMBL/GenBank/DDBJ whole genome shotgun (WGS) entry which is preliminary data.</text>
</comment>
<keyword evidence="2" id="KW-1185">Reference proteome</keyword>
<gene>
    <name evidence="1" type="ORF">AALM99_04910</name>
</gene>